<reference evidence="2" key="1">
    <citation type="thesis" date="2020" institute="ProQuest LLC" country="789 East Eisenhower Parkway, Ann Arbor, MI, USA">
        <title>Comparative Genomics and Chromosome Evolution.</title>
        <authorList>
            <person name="Mudd A.B."/>
        </authorList>
    </citation>
    <scope>NUCLEOTIDE SEQUENCE</scope>
    <source>
        <strain evidence="2">1538</strain>
        <tissue evidence="2">Blood</tissue>
    </source>
</reference>
<evidence type="ECO:0000313" key="3">
    <source>
        <dbReference type="Proteomes" id="UP001181693"/>
    </source>
</evidence>
<accession>A0AAV3B6V2</accession>
<comment type="caution">
    <text evidence="2">The sequence shown here is derived from an EMBL/GenBank/DDBJ whole genome shotgun (WGS) entry which is preliminary data.</text>
</comment>
<organism evidence="2 3">
    <name type="scientific">Pyxicephalus adspersus</name>
    <name type="common">African bullfrog</name>
    <dbReference type="NCBI Taxonomy" id="30357"/>
    <lineage>
        <taxon>Eukaryota</taxon>
        <taxon>Metazoa</taxon>
        <taxon>Chordata</taxon>
        <taxon>Craniata</taxon>
        <taxon>Vertebrata</taxon>
        <taxon>Euteleostomi</taxon>
        <taxon>Amphibia</taxon>
        <taxon>Batrachia</taxon>
        <taxon>Anura</taxon>
        <taxon>Neobatrachia</taxon>
        <taxon>Ranoidea</taxon>
        <taxon>Pyxicephalidae</taxon>
        <taxon>Pyxicephalinae</taxon>
        <taxon>Pyxicephalus</taxon>
    </lineage>
</organism>
<dbReference type="AlphaFoldDB" id="A0AAV3B6V2"/>
<gene>
    <name evidence="2" type="ORF">GDO54_001241</name>
</gene>
<evidence type="ECO:0000256" key="1">
    <source>
        <dbReference type="SAM" id="MobiDB-lite"/>
    </source>
</evidence>
<keyword evidence="3" id="KW-1185">Reference proteome</keyword>
<proteinExistence type="predicted"/>
<evidence type="ECO:0000313" key="2">
    <source>
        <dbReference type="EMBL" id="DBA33576.1"/>
    </source>
</evidence>
<feature type="region of interest" description="Disordered" evidence="1">
    <location>
        <begin position="1"/>
        <end position="40"/>
    </location>
</feature>
<name>A0AAV3B6V2_PYXAD</name>
<dbReference type="Proteomes" id="UP001181693">
    <property type="component" value="Unassembled WGS sequence"/>
</dbReference>
<dbReference type="EMBL" id="DYDO01000001">
    <property type="protein sequence ID" value="DBA33576.1"/>
    <property type="molecule type" value="Genomic_DNA"/>
</dbReference>
<sequence>MEGGGGNPQASLCPQPHFSRVMAGTSALPSGPHDQVFDPA</sequence>
<protein>
    <submittedName>
        <fullName evidence="2">Uncharacterized protein</fullName>
    </submittedName>
</protein>